<dbReference type="RefSeq" id="WP_047092328.1">
    <property type="nucleotide sequence ID" value="NZ_LBHU01000001.1"/>
</dbReference>
<protein>
    <submittedName>
        <fullName evidence="3">Uncharacterized protein</fullName>
    </submittedName>
</protein>
<sequence>MHNSTVLKFGGAAVLAIAAILASAPAAAQAAAEEAVILNSTGQGTGAAARDMGNAVRGSIGGASDAIAATRSRSSRARRGGSSTPGSSSGGTPSRSASSYTVYWITSDVDALDKFAVPTYRMNNGAILRMSGTLIATRDAICLSTCPAY</sequence>
<evidence type="ECO:0000256" key="1">
    <source>
        <dbReference type="SAM" id="MobiDB-lite"/>
    </source>
</evidence>
<proteinExistence type="predicted"/>
<dbReference type="OrthoDB" id="10015935at2"/>
<accession>A0A0H0XQ58</accession>
<dbReference type="PATRIC" id="fig|874156.12.peg.495"/>
<keyword evidence="2" id="KW-0732">Signal</keyword>
<evidence type="ECO:0000313" key="3">
    <source>
        <dbReference type="EMBL" id="KLI64464.1"/>
    </source>
</evidence>
<dbReference type="EMBL" id="LBHU01000001">
    <property type="protein sequence ID" value="KLI64464.1"/>
    <property type="molecule type" value="Genomic_DNA"/>
</dbReference>
<evidence type="ECO:0000256" key="2">
    <source>
        <dbReference type="SAM" id="SignalP"/>
    </source>
</evidence>
<feature type="chain" id="PRO_5002589932" evidence="2">
    <location>
        <begin position="31"/>
        <end position="149"/>
    </location>
</feature>
<evidence type="ECO:0000313" key="4">
    <source>
        <dbReference type="Proteomes" id="UP000053455"/>
    </source>
</evidence>
<dbReference type="AlphaFoldDB" id="A0A0H0XQ58"/>
<dbReference type="Proteomes" id="UP000053455">
    <property type="component" value="Unassembled WGS sequence"/>
</dbReference>
<reference evidence="3 4" key="1">
    <citation type="submission" date="2015-04" db="EMBL/GenBank/DDBJ databases">
        <title>The draft genome sequence of Erythrobacter marinus HWDM-33.</title>
        <authorList>
            <person name="Zhuang L."/>
            <person name="Liu Y."/>
            <person name="Shao Z."/>
        </authorList>
    </citation>
    <scope>NUCLEOTIDE SEQUENCE [LARGE SCALE GENOMIC DNA]</scope>
    <source>
        <strain evidence="3 4">HWDM-33</strain>
    </source>
</reference>
<organism evidence="3 4">
    <name type="scientific">Aurantiacibacter marinus</name>
    <dbReference type="NCBI Taxonomy" id="874156"/>
    <lineage>
        <taxon>Bacteria</taxon>
        <taxon>Pseudomonadati</taxon>
        <taxon>Pseudomonadota</taxon>
        <taxon>Alphaproteobacteria</taxon>
        <taxon>Sphingomonadales</taxon>
        <taxon>Erythrobacteraceae</taxon>
        <taxon>Aurantiacibacter</taxon>
    </lineage>
</organism>
<comment type="caution">
    <text evidence="3">The sequence shown here is derived from an EMBL/GenBank/DDBJ whole genome shotgun (WGS) entry which is preliminary data.</text>
</comment>
<name>A0A0H0XQ58_9SPHN</name>
<gene>
    <name evidence="3" type="ORF">AAV99_02375</name>
</gene>
<feature type="compositionally biased region" description="Low complexity" evidence="1">
    <location>
        <begin position="80"/>
        <end position="97"/>
    </location>
</feature>
<dbReference type="STRING" id="874156.GCA_001021555_00805"/>
<feature type="signal peptide" evidence="2">
    <location>
        <begin position="1"/>
        <end position="30"/>
    </location>
</feature>
<keyword evidence="4" id="KW-1185">Reference proteome</keyword>
<feature type="region of interest" description="Disordered" evidence="1">
    <location>
        <begin position="66"/>
        <end position="97"/>
    </location>
</feature>